<evidence type="ECO:0000313" key="7">
    <source>
        <dbReference type="Proteomes" id="UP000178606"/>
    </source>
</evidence>
<evidence type="ECO:0000259" key="5">
    <source>
        <dbReference type="SMART" id="SM00829"/>
    </source>
</evidence>
<dbReference type="Pfam" id="PF00107">
    <property type="entry name" value="ADH_zinc_N"/>
    <property type="match status" value="1"/>
</dbReference>
<dbReference type="GO" id="GO:0051903">
    <property type="term" value="F:S-(hydroxymethyl)glutathione dehydrogenase [NAD(P)+] activity"/>
    <property type="evidence" value="ECO:0007669"/>
    <property type="project" value="TreeGrafter"/>
</dbReference>
<reference evidence="6 7" key="1">
    <citation type="journal article" date="2016" name="Nat. Commun.">
        <title>Thousands of microbial genomes shed light on interconnected biogeochemical processes in an aquifer system.</title>
        <authorList>
            <person name="Anantharaman K."/>
            <person name="Brown C.T."/>
            <person name="Hug L.A."/>
            <person name="Sharon I."/>
            <person name="Castelle C.J."/>
            <person name="Probst A.J."/>
            <person name="Thomas B.C."/>
            <person name="Singh A."/>
            <person name="Wilkins M.J."/>
            <person name="Karaoz U."/>
            <person name="Brodie E.L."/>
            <person name="Williams K.H."/>
            <person name="Hubbard S.S."/>
            <person name="Banfield J.F."/>
        </authorList>
    </citation>
    <scope>NUCLEOTIDE SEQUENCE [LARGE SCALE GENOMIC DNA]</scope>
    <source>
        <strain evidence="7">RIFCSPLOWO2_12_FULL_64_10</strain>
    </source>
</reference>
<dbReference type="Proteomes" id="UP000178606">
    <property type="component" value="Unassembled WGS sequence"/>
</dbReference>
<dbReference type="InterPro" id="IPR013149">
    <property type="entry name" value="ADH-like_C"/>
</dbReference>
<organism evidence="6 7">
    <name type="scientific">Handelsmanbacteria sp. (strain RIFCSPLOWO2_12_FULL_64_10)</name>
    <dbReference type="NCBI Taxonomy" id="1817868"/>
    <lineage>
        <taxon>Bacteria</taxon>
        <taxon>Candidatus Handelsmaniibacteriota</taxon>
    </lineage>
</organism>
<sequence length="370" mass="39232">MQVRAAVLYEPNKPMVIEDLTLEAPHPGEVLVKIAATGACHSDYHMIDGSWHDPPYPPLPVVLGHEASAVVEAVGPGVTLVKPGDHVILSFAPYCGRCRPCVSGQPHLCSGMNSPPGTMPDGTRRLRKGNQEISHFGRMSSFAEKAVVHESQAIPIRKDMPLDRAALIGCAATTGVGAVLNTAKVEPGATMAVFATGGVGLSVIQGGVLASASQIIAIDLLDNKLEYAREVGATHVINARREDPVAAIRKLTDGLGVDYAFDAIGLPQVSRQAYDAARRGGTAVIVGMAPTGAEIPIPGTIPGDEKTVKGSFYGSPRVSLDFPRLIDFYLQGKLKLDQIISRRYRFEEINEAFAALARGDNARGVIVMEG</sequence>
<dbReference type="GO" id="GO:0008270">
    <property type="term" value="F:zinc ion binding"/>
    <property type="evidence" value="ECO:0007669"/>
    <property type="project" value="TreeGrafter"/>
</dbReference>
<dbReference type="PANTHER" id="PTHR43880">
    <property type="entry name" value="ALCOHOL DEHYDROGENASE"/>
    <property type="match status" value="1"/>
</dbReference>
<evidence type="ECO:0000313" key="6">
    <source>
        <dbReference type="EMBL" id="OGG52294.1"/>
    </source>
</evidence>
<dbReference type="SUPFAM" id="SSF51735">
    <property type="entry name" value="NAD(P)-binding Rossmann-fold domains"/>
    <property type="match status" value="1"/>
</dbReference>
<evidence type="ECO:0000256" key="4">
    <source>
        <dbReference type="ARBA" id="ARBA00023027"/>
    </source>
</evidence>
<name>A0A1F6CT19_HANXR</name>
<keyword evidence="4" id="KW-0520">NAD</keyword>
<feature type="domain" description="Enoyl reductase (ER)" evidence="5">
    <location>
        <begin position="15"/>
        <end position="368"/>
    </location>
</feature>
<dbReference type="PANTHER" id="PTHR43880:SF12">
    <property type="entry name" value="ALCOHOL DEHYDROGENASE CLASS-3"/>
    <property type="match status" value="1"/>
</dbReference>
<evidence type="ECO:0000256" key="1">
    <source>
        <dbReference type="ARBA" id="ARBA00001947"/>
    </source>
</evidence>
<proteinExistence type="predicted"/>
<keyword evidence="2" id="KW-0479">Metal-binding</keyword>
<evidence type="ECO:0000256" key="2">
    <source>
        <dbReference type="ARBA" id="ARBA00022723"/>
    </source>
</evidence>
<dbReference type="InterPro" id="IPR011032">
    <property type="entry name" value="GroES-like_sf"/>
</dbReference>
<accession>A0A1F6CT19</accession>
<dbReference type="Gene3D" id="3.40.50.720">
    <property type="entry name" value="NAD(P)-binding Rossmann-like Domain"/>
    <property type="match status" value="1"/>
</dbReference>
<dbReference type="AlphaFoldDB" id="A0A1F6CT19"/>
<dbReference type="InterPro" id="IPR020843">
    <property type="entry name" value="ER"/>
</dbReference>
<dbReference type="InterPro" id="IPR036291">
    <property type="entry name" value="NAD(P)-bd_dom_sf"/>
</dbReference>
<dbReference type="Gene3D" id="3.90.180.10">
    <property type="entry name" value="Medium-chain alcohol dehydrogenases, catalytic domain"/>
    <property type="match status" value="1"/>
</dbReference>
<dbReference type="EMBL" id="MFKF01000146">
    <property type="protein sequence ID" value="OGG52294.1"/>
    <property type="molecule type" value="Genomic_DNA"/>
</dbReference>
<dbReference type="SMART" id="SM00829">
    <property type="entry name" value="PKS_ER"/>
    <property type="match status" value="1"/>
</dbReference>
<dbReference type="CDD" id="cd08279">
    <property type="entry name" value="Zn_ADH_class_III"/>
    <property type="match status" value="1"/>
</dbReference>
<keyword evidence="3" id="KW-0862">Zinc</keyword>
<dbReference type="GO" id="GO:0046294">
    <property type="term" value="P:formaldehyde catabolic process"/>
    <property type="evidence" value="ECO:0007669"/>
    <property type="project" value="TreeGrafter"/>
</dbReference>
<protein>
    <recommendedName>
        <fullName evidence="5">Enoyl reductase (ER) domain-containing protein</fullName>
    </recommendedName>
</protein>
<gene>
    <name evidence="6" type="ORF">A3F84_28970</name>
</gene>
<dbReference type="SUPFAM" id="SSF50129">
    <property type="entry name" value="GroES-like"/>
    <property type="match status" value="2"/>
</dbReference>
<evidence type="ECO:0000256" key="3">
    <source>
        <dbReference type="ARBA" id="ARBA00022833"/>
    </source>
</evidence>
<comment type="cofactor">
    <cofactor evidence="1">
        <name>Zn(2+)</name>
        <dbReference type="ChEBI" id="CHEBI:29105"/>
    </cofactor>
</comment>
<dbReference type="GO" id="GO:0005829">
    <property type="term" value="C:cytosol"/>
    <property type="evidence" value="ECO:0007669"/>
    <property type="project" value="TreeGrafter"/>
</dbReference>
<dbReference type="Pfam" id="PF08240">
    <property type="entry name" value="ADH_N"/>
    <property type="match status" value="1"/>
</dbReference>
<dbReference type="FunFam" id="3.40.50.720:FF:000003">
    <property type="entry name" value="S-(hydroxymethyl)glutathione dehydrogenase"/>
    <property type="match status" value="1"/>
</dbReference>
<dbReference type="InterPro" id="IPR013154">
    <property type="entry name" value="ADH-like_N"/>
</dbReference>
<comment type="caution">
    <text evidence="6">The sequence shown here is derived from an EMBL/GenBank/DDBJ whole genome shotgun (WGS) entry which is preliminary data.</text>
</comment>